<comment type="caution">
    <text evidence="2">The sequence shown here is derived from an EMBL/GenBank/DDBJ whole genome shotgun (WGS) entry which is preliminary data.</text>
</comment>
<protein>
    <submittedName>
        <fullName evidence="2">Uncharacterized protein</fullName>
    </submittedName>
</protein>
<organism evidence="2 3">
    <name type="scientific">Enterobacter cancerogenus</name>
    <dbReference type="NCBI Taxonomy" id="69218"/>
    <lineage>
        <taxon>Bacteria</taxon>
        <taxon>Pseudomonadati</taxon>
        <taxon>Pseudomonadota</taxon>
        <taxon>Gammaproteobacteria</taxon>
        <taxon>Enterobacterales</taxon>
        <taxon>Enterobacteriaceae</taxon>
        <taxon>Enterobacter</taxon>
        <taxon>Enterobacter cloacae complex</taxon>
    </lineage>
</organism>
<accession>A0AB38PA89</accession>
<dbReference type="Proteomes" id="UP000306327">
    <property type="component" value="Unassembled WGS sequence"/>
</dbReference>
<proteinExistence type="predicted"/>
<feature type="region of interest" description="Disordered" evidence="1">
    <location>
        <begin position="438"/>
        <end position="457"/>
    </location>
</feature>
<feature type="region of interest" description="Disordered" evidence="1">
    <location>
        <begin position="345"/>
        <end position="399"/>
    </location>
</feature>
<dbReference type="EMBL" id="QGAL01000001">
    <property type="protein sequence ID" value="TKK23404.1"/>
    <property type="molecule type" value="Genomic_DNA"/>
</dbReference>
<gene>
    <name evidence="2" type="ORF">EcCFBP13530_04395</name>
</gene>
<reference evidence="2 3" key="1">
    <citation type="journal article" date="2019" name="Sci. Rep.">
        <title>Differences in resource use lead to coexistence of seed-transmitted microbial populations.</title>
        <authorList>
            <person name="Torres-Cortes G."/>
            <person name="Garcia B.J."/>
            <person name="Compant S."/>
            <person name="Rezki S."/>
            <person name="Jones P."/>
            <person name="Preveaux A."/>
            <person name="Briand M."/>
            <person name="Roulet A."/>
            <person name="Bouchez O."/>
            <person name="Jacobson D."/>
            <person name="Barret M."/>
        </authorList>
    </citation>
    <scope>NUCLEOTIDE SEQUENCE [LARGE SCALE GENOMIC DNA]</scope>
    <source>
        <strain evidence="2 3">CFBP13530</strain>
    </source>
</reference>
<dbReference type="AlphaFoldDB" id="A0AB38PA89"/>
<feature type="compositionally biased region" description="Polar residues" evidence="1">
    <location>
        <begin position="381"/>
        <end position="391"/>
    </location>
</feature>
<evidence type="ECO:0000313" key="3">
    <source>
        <dbReference type="Proteomes" id="UP000306327"/>
    </source>
</evidence>
<name>A0AB38PA89_9ENTR</name>
<evidence type="ECO:0000256" key="1">
    <source>
        <dbReference type="SAM" id="MobiDB-lite"/>
    </source>
</evidence>
<feature type="region of interest" description="Disordered" evidence="1">
    <location>
        <begin position="475"/>
        <end position="495"/>
    </location>
</feature>
<evidence type="ECO:0000313" key="2">
    <source>
        <dbReference type="EMBL" id="TKK23404.1"/>
    </source>
</evidence>
<feature type="compositionally biased region" description="Basic and acidic residues" evidence="1">
    <location>
        <begin position="345"/>
        <end position="355"/>
    </location>
</feature>
<sequence length="675" mass="75028">MTDQKIFIAGYFPDEESEKAGIKRVATAFNAKDIERAKAKANFIFLEEYEYAQDAAFKILVCEDTPDVPGRPSRGTWNEDFLYEYDWPEDIGHPVKRQAEKVDFDKLSRELQIAALIKYGSTELTKNDLPSALEITQDDDSFEGHMYAAIIKTPEVANMFHEHIENAIGWLAAKCEHTAKWPEIQKELANWKKRHDGERKQTGPSKSVVDIAREKATAEKLRQQNEKPVHLQDEESLKRNIALGLVAKAMDFDILNPPASIVNRARDIIKLKEKPFPAWFAAMSATLGIYEYSTVQIIYSVKIAPEDIDKTAGSIQAHINRTFTETDHATPSAEMLAIACGTQKHNEGQDNETKQNEAGATDPLDTSASTAGAVEPERNGNDSATGPQETAASVERTGPFYYRSATGDKIGRANKLPKLQEVIAQGCVEISQEEYQARKTGSYKEQPATAEQPTAQPEVKKIADGIFSVDSLMAEQPKAPTTAERSTNSDEVKKTEIADNVTTSSFTSRAEVLTKELNEKTGDAATNLSIWKRVHKTDPARTKTKITYGNKRDASGNLEILRVTTSINPTYQEQRATELFGPFGIGWGVDIVEERFDPGIPFMEPVYDGNGKFLGKSPMRNADGSIITTVNHTIRLICGTSIMVQKAIFLHMATLNIFIKQSQVLLVMMNSLKRV</sequence>
<dbReference type="RefSeq" id="WP_137271953.1">
    <property type="nucleotide sequence ID" value="NZ_QGAL01000001.1"/>
</dbReference>